<reference evidence="2" key="1">
    <citation type="journal article" date="2014" name="Int. J. Syst. Evol. Microbiol.">
        <title>Complete genome sequence of Corynebacterium casei LMG S-19264T (=DSM 44701T), isolated from a smear-ripened cheese.</title>
        <authorList>
            <consortium name="US DOE Joint Genome Institute (JGI-PGF)"/>
            <person name="Walter F."/>
            <person name="Albersmeier A."/>
            <person name="Kalinowski J."/>
            <person name="Ruckert C."/>
        </authorList>
    </citation>
    <scope>NUCLEOTIDE SEQUENCE</scope>
    <source>
        <strain evidence="2">CGMCC 4.7679</strain>
    </source>
</reference>
<evidence type="ECO:0000256" key="1">
    <source>
        <dbReference type="ARBA" id="ARBA00023002"/>
    </source>
</evidence>
<dbReference type="Pfam" id="PF00106">
    <property type="entry name" value="adh_short"/>
    <property type="match status" value="1"/>
</dbReference>
<dbReference type="PANTHER" id="PTHR43157:SF31">
    <property type="entry name" value="PHOSPHATIDYLINOSITOL-GLYCAN BIOSYNTHESIS CLASS F PROTEIN"/>
    <property type="match status" value="1"/>
</dbReference>
<dbReference type="InterPro" id="IPR036291">
    <property type="entry name" value="NAD(P)-bd_dom_sf"/>
</dbReference>
<dbReference type="Gene3D" id="3.40.50.720">
    <property type="entry name" value="NAD(P)-binding Rossmann-like Domain"/>
    <property type="match status" value="1"/>
</dbReference>
<proteinExistence type="predicted"/>
<protein>
    <submittedName>
        <fullName evidence="2">Short-chain dehydrogenase</fullName>
    </submittedName>
</protein>
<dbReference type="AlphaFoldDB" id="A0A8H9IP42"/>
<dbReference type="Proteomes" id="UP000658656">
    <property type="component" value="Unassembled WGS sequence"/>
</dbReference>
<keyword evidence="3" id="KW-1185">Reference proteome</keyword>
<evidence type="ECO:0000313" key="2">
    <source>
        <dbReference type="EMBL" id="GHF40445.1"/>
    </source>
</evidence>
<dbReference type="PANTHER" id="PTHR43157">
    <property type="entry name" value="PHOSPHATIDYLINOSITOL-GLYCAN BIOSYNTHESIS CLASS F PROTEIN-RELATED"/>
    <property type="match status" value="1"/>
</dbReference>
<accession>A0A8H9IP42</accession>
<keyword evidence="1" id="KW-0560">Oxidoreductase</keyword>
<name>A0A8H9IP42_9PSEU</name>
<sequence>MVTGASDGIGAAGARRLRADGHRVVVVGRSPDKVRAVARELDSPWFVADYARLDDVRRLAAELDAACPRVDVLVNNAGGGFGPRTRTVDGHERTMQVNHLAPFLLTNLLLPKLIASRAAVVQTASAGARMFGKLDLDDLDNDRHYTRRKAYGDSKLANLLFTRELHARYGGQGLSAAAFDPRTAATGFASDSRNLLRPVFGRPPLRWLLGTAEKAAGQLVWLAEGVPGRDWQSGVYYSRRRPARWVPPQLRDDALARGLWERSAARVGLA</sequence>
<gene>
    <name evidence="2" type="ORF">GCM10017566_12270</name>
</gene>
<dbReference type="SUPFAM" id="SSF51735">
    <property type="entry name" value="NAD(P)-binding Rossmann-fold domains"/>
    <property type="match status" value="1"/>
</dbReference>
<dbReference type="EMBL" id="BNAV01000001">
    <property type="protein sequence ID" value="GHF40445.1"/>
    <property type="molecule type" value="Genomic_DNA"/>
</dbReference>
<dbReference type="InterPro" id="IPR002347">
    <property type="entry name" value="SDR_fam"/>
</dbReference>
<reference evidence="2" key="2">
    <citation type="submission" date="2020-09" db="EMBL/GenBank/DDBJ databases">
        <authorList>
            <person name="Sun Q."/>
            <person name="Zhou Y."/>
        </authorList>
    </citation>
    <scope>NUCLEOTIDE SEQUENCE</scope>
    <source>
        <strain evidence="2">CGMCC 4.7679</strain>
    </source>
</reference>
<dbReference type="GO" id="GO:0016491">
    <property type="term" value="F:oxidoreductase activity"/>
    <property type="evidence" value="ECO:0007669"/>
    <property type="project" value="UniProtKB-KW"/>
</dbReference>
<comment type="caution">
    <text evidence="2">The sequence shown here is derived from an EMBL/GenBank/DDBJ whole genome shotgun (WGS) entry which is preliminary data.</text>
</comment>
<organism evidence="2 3">
    <name type="scientific">Amycolatopsis bartoniae</name>
    <dbReference type="NCBI Taxonomy" id="941986"/>
    <lineage>
        <taxon>Bacteria</taxon>
        <taxon>Bacillati</taxon>
        <taxon>Actinomycetota</taxon>
        <taxon>Actinomycetes</taxon>
        <taxon>Pseudonocardiales</taxon>
        <taxon>Pseudonocardiaceae</taxon>
        <taxon>Amycolatopsis</taxon>
    </lineage>
</organism>
<evidence type="ECO:0000313" key="3">
    <source>
        <dbReference type="Proteomes" id="UP000658656"/>
    </source>
</evidence>